<dbReference type="STRING" id="1235591.CAK95_03915"/>
<evidence type="ECO:0000256" key="1">
    <source>
        <dbReference type="SAM" id="SignalP"/>
    </source>
</evidence>
<dbReference type="AlphaFoldDB" id="A0A1W6ZLP1"/>
<name>A0A1W6ZLP1_9HYPH</name>
<organism evidence="2 3">
    <name type="scientific">Pseudorhodoplanes sinuspersici</name>
    <dbReference type="NCBI Taxonomy" id="1235591"/>
    <lineage>
        <taxon>Bacteria</taxon>
        <taxon>Pseudomonadati</taxon>
        <taxon>Pseudomonadota</taxon>
        <taxon>Alphaproteobacteria</taxon>
        <taxon>Hyphomicrobiales</taxon>
        <taxon>Pseudorhodoplanes</taxon>
    </lineage>
</organism>
<keyword evidence="1" id="KW-0732">Signal</keyword>
<accession>A0A1W6ZLP1</accession>
<sequence>MSAPMKLQLFSVLFALAVPTALQAQEQRVSPLPSHMPLGQEACFGRTYDVAHLKQHPKQRVTSFHLFRDFTPDATKEMPQETREKLIADDGDSSIQIMAYVRFRDRPGLFFNGLSCMNYPESGVRCGIDCDGGGFRLKPSADSLLLENDGFVVIGGCGASEDEAEQADYVKPGADDKVFRLDRKPVAECRALEDSRKPQWAALGAPLRERFDSENAVCFTRSYDPAHLSKHPKQTVKRISVLKVKGDKRGEDDFPYYNLVFRVELKDGKRAEKTTQCGADQYAFACTHNVDVDTPRDFYLTRAGKDHMMLRDRRGAMSKMFGGLTLGTDDRIFKLEQTATSACEF</sequence>
<proteinExistence type="predicted"/>
<gene>
    <name evidence="2" type="ORF">CAK95_03915</name>
</gene>
<dbReference type="EMBL" id="CP021112">
    <property type="protein sequence ID" value="ARP98328.1"/>
    <property type="molecule type" value="Genomic_DNA"/>
</dbReference>
<reference evidence="2 3" key="1">
    <citation type="submission" date="2017-05" db="EMBL/GenBank/DDBJ databases">
        <title>Full genome sequence of Pseudorhodoplanes sinuspersici.</title>
        <authorList>
            <person name="Dastgheib S.M.M."/>
            <person name="Shavandi M."/>
            <person name="Tirandaz H."/>
        </authorList>
    </citation>
    <scope>NUCLEOTIDE SEQUENCE [LARGE SCALE GENOMIC DNA]</scope>
    <source>
        <strain evidence="2 3">RIPI110</strain>
    </source>
</reference>
<dbReference type="Proteomes" id="UP000194137">
    <property type="component" value="Chromosome"/>
</dbReference>
<evidence type="ECO:0000313" key="3">
    <source>
        <dbReference type="Proteomes" id="UP000194137"/>
    </source>
</evidence>
<feature type="signal peptide" evidence="1">
    <location>
        <begin position="1"/>
        <end position="24"/>
    </location>
</feature>
<keyword evidence="3" id="KW-1185">Reference proteome</keyword>
<dbReference type="KEGG" id="psin:CAK95_03915"/>
<protein>
    <submittedName>
        <fullName evidence="2">Uncharacterized protein</fullName>
    </submittedName>
</protein>
<evidence type="ECO:0000313" key="2">
    <source>
        <dbReference type="EMBL" id="ARP98328.1"/>
    </source>
</evidence>
<feature type="chain" id="PRO_5013162351" evidence="1">
    <location>
        <begin position="25"/>
        <end position="345"/>
    </location>
</feature>